<comment type="caution">
    <text evidence="1">The sequence shown here is derived from an EMBL/GenBank/DDBJ whole genome shotgun (WGS) entry which is preliminary data.</text>
</comment>
<keyword evidence="2" id="KW-1185">Reference proteome</keyword>
<name>A0A4V3JWQ3_9LEPT</name>
<sequence>MKKYLQISSFLLLATTLFFSTCKEDKKDDNSLLIGLALLSRGSSSSQTSDINTTVGKASATASLVSTISSSVATNSQSSSFTYNTKSSQSQRLMAMVKEIYENGKDPVIAKEAVIKFIKETNIANKNPRELTAWSSSSVNGSGETVYTYSGTVNGYVFTKTTVNATISGATCPIETYSGYSSTLSSLTKQGTAVFTGGEYKTKTSSGVTTSSNKATTKFTNFGSIYTDSFGYYKYLKDKGATSFSTTDCASLQSLYKDALVFSKPVTVDGTLVFDNQSSITSGSSFSFTVTSQADSNDLVITQDGTTTPTLKIESLKLIATSTLTSTSTSITGKFNITITGKINGETLAETITVEFN</sequence>
<dbReference type="OrthoDB" id="324084at2"/>
<organism evidence="1 2">
    <name type="scientific">Leptospira ilyithenensis</name>
    <dbReference type="NCBI Taxonomy" id="2484901"/>
    <lineage>
        <taxon>Bacteria</taxon>
        <taxon>Pseudomonadati</taxon>
        <taxon>Spirochaetota</taxon>
        <taxon>Spirochaetia</taxon>
        <taxon>Leptospirales</taxon>
        <taxon>Leptospiraceae</taxon>
        <taxon>Leptospira</taxon>
    </lineage>
</organism>
<dbReference type="EMBL" id="RQHV01000062">
    <property type="protein sequence ID" value="TGN07179.1"/>
    <property type="molecule type" value="Genomic_DNA"/>
</dbReference>
<evidence type="ECO:0000313" key="2">
    <source>
        <dbReference type="Proteomes" id="UP000298264"/>
    </source>
</evidence>
<reference evidence="1" key="1">
    <citation type="journal article" date="2019" name="PLoS Negl. Trop. Dis.">
        <title>Revisiting the worldwide diversity of Leptospira species in the environment.</title>
        <authorList>
            <person name="Vincent A.T."/>
            <person name="Schiettekatte O."/>
            <person name="Bourhy P."/>
            <person name="Veyrier F.J."/>
            <person name="Picardeau M."/>
        </authorList>
    </citation>
    <scope>NUCLEOTIDE SEQUENCE [LARGE SCALE GENOMIC DNA]</scope>
    <source>
        <strain evidence="1">201400974</strain>
    </source>
</reference>
<gene>
    <name evidence="1" type="ORF">EHS11_18930</name>
</gene>
<dbReference type="AlphaFoldDB" id="A0A4V3JWQ3"/>
<accession>A0A4V3JWQ3</accession>
<dbReference type="RefSeq" id="WP_135765897.1">
    <property type="nucleotide sequence ID" value="NZ_RQHV01000062.1"/>
</dbReference>
<dbReference type="Proteomes" id="UP000298264">
    <property type="component" value="Unassembled WGS sequence"/>
</dbReference>
<proteinExistence type="predicted"/>
<evidence type="ECO:0000313" key="1">
    <source>
        <dbReference type="EMBL" id="TGN07179.1"/>
    </source>
</evidence>
<protein>
    <submittedName>
        <fullName evidence="1">Uncharacterized protein</fullName>
    </submittedName>
</protein>